<dbReference type="InterPro" id="IPR032693">
    <property type="entry name" value="YtkA-like_dom"/>
</dbReference>
<name>A0ABX7N3V9_9BACT</name>
<evidence type="ECO:0000313" key="5">
    <source>
        <dbReference type="Proteomes" id="UP000663090"/>
    </source>
</evidence>
<protein>
    <submittedName>
        <fullName evidence="4">FixH family protein</fullName>
    </submittedName>
</protein>
<dbReference type="Pfam" id="PF13115">
    <property type="entry name" value="YtkA"/>
    <property type="match status" value="1"/>
</dbReference>
<evidence type="ECO:0000256" key="2">
    <source>
        <dbReference type="SAM" id="SignalP"/>
    </source>
</evidence>
<proteinExistence type="predicted"/>
<dbReference type="RefSeq" id="WP_206714865.1">
    <property type="nucleotide sequence ID" value="NZ_CP071091.1"/>
</dbReference>
<feature type="domain" description="YtkA-like" evidence="3">
    <location>
        <begin position="46"/>
        <end position="127"/>
    </location>
</feature>
<reference evidence="4 5" key="1">
    <citation type="submission" date="2021-02" db="EMBL/GenBank/DDBJ databases">
        <title>De Novo genome assembly of isolated myxobacteria.</title>
        <authorList>
            <person name="Stevens D.C."/>
        </authorList>
    </citation>
    <scope>NUCLEOTIDE SEQUENCE [LARGE SCALE GENOMIC DNA]</scope>
    <source>
        <strain evidence="4 5">SCHIC003</strain>
    </source>
</reference>
<feature type="region of interest" description="Disordered" evidence="1">
    <location>
        <begin position="16"/>
        <end position="37"/>
    </location>
</feature>
<gene>
    <name evidence="4" type="ORF">JY572_33210</name>
</gene>
<accession>A0ABX7N3V9</accession>
<organism evidence="4 5">
    <name type="scientific">Myxococcus landrumensis</name>
    <dbReference type="NCBI Taxonomy" id="2813577"/>
    <lineage>
        <taxon>Bacteria</taxon>
        <taxon>Pseudomonadati</taxon>
        <taxon>Myxococcota</taxon>
        <taxon>Myxococcia</taxon>
        <taxon>Myxococcales</taxon>
        <taxon>Cystobacterineae</taxon>
        <taxon>Myxococcaceae</taxon>
        <taxon>Myxococcus</taxon>
    </lineage>
</organism>
<sequence>MKTTLLLCLLMSAAPPAKPEAPADTGTAARAPRSAPVATVTSTSGRLRIDVMTDALPLRRGPRSFLIRVTESTTGKPVPGLRLAVQPWMPTMGHGLDEPVRITARGDSDFEISDLDLFMPGAWELRLTLSGTVDDKAVVAFKLAR</sequence>
<feature type="chain" id="PRO_5047191761" evidence="2">
    <location>
        <begin position="18"/>
        <end position="145"/>
    </location>
</feature>
<dbReference type="Proteomes" id="UP000663090">
    <property type="component" value="Chromosome"/>
</dbReference>
<keyword evidence="5" id="KW-1185">Reference proteome</keyword>
<evidence type="ECO:0000256" key="1">
    <source>
        <dbReference type="SAM" id="MobiDB-lite"/>
    </source>
</evidence>
<keyword evidence="2" id="KW-0732">Signal</keyword>
<feature type="signal peptide" evidence="2">
    <location>
        <begin position="1"/>
        <end position="17"/>
    </location>
</feature>
<evidence type="ECO:0000313" key="4">
    <source>
        <dbReference type="EMBL" id="QSQ13161.1"/>
    </source>
</evidence>
<evidence type="ECO:0000259" key="3">
    <source>
        <dbReference type="Pfam" id="PF13115"/>
    </source>
</evidence>
<dbReference type="EMBL" id="CP071091">
    <property type="protein sequence ID" value="QSQ13161.1"/>
    <property type="molecule type" value="Genomic_DNA"/>
</dbReference>